<dbReference type="STRING" id="307507.A0A2V0P247"/>
<keyword evidence="1" id="KW-0472">Membrane</keyword>
<evidence type="ECO:0000256" key="1">
    <source>
        <dbReference type="SAM" id="Phobius"/>
    </source>
</evidence>
<feature type="domain" description="ABM" evidence="2">
    <location>
        <begin position="43"/>
        <end position="139"/>
    </location>
</feature>
<dbReference type="SUPFAM" id="SSF54909">
    <property type="entry name" value="Dimeric alpha+beta barrel"/>
    <property type="match status" value="1"/>
</dbReference>
<reference evidence="3 4" key="1">
    <citation type="journal article" date="2018" name="Sci. Rep.">
        <title>Raphidocelis subcapitata (=Pseudokirchneriella subcapitata) provides an insight into genome evolution and environmental adaptations in the Sphaeropleales.</title>
        <authorList>
            <person name="Suzuki S."/>
            <person name="Yamaguchi H."/>
            <person name="Nakajima N."/>
            <person name="Kawachi M."/>
        </authorList>
    </citation>
    <scope>NUCLEOTIDE SEQUENCE [LARGE SCALE GENOMIC DNA]</scope>
    <source>
        <strain evidence="3 4">NIES-35</strain>
    </source>
</reference>
<organism evidence="3 4">
    <name type="scientific">Raphidocelis subcapitata</name>
    <dbReference type="NCBI Taxonomy" id="307507"/>
    <lineage>
        <taxon>Eukaryota</taxon>
        <taxon>Viridiplantae</taxon>
        <taxon>Chlorophyta</taxon>
        <taxon>core chlorophytes</taxon>
        <taxon>Chlorophyceae</taxon>
        <taxon>CS clade</taxon>
        <taxon>Sphaeropleales</taxon>
        <taxon>Selenastraceae</taxon>
        <taxon>Raphidocelis</taxon>
    </lineage>
</organism>
<evidence type="ECO:0000259" key="2">
    <source>
        <dbReference type="PROSITE" id="PS51725"/>
    </source>
</evidence>
<dbReference type="EMBL" id="BDRX01000028">
    <property type="protein sequence ID" value="GBF91913.1"/>
    <property type="molecule type" value="Genomic_DNA"/>
</dbReference>
<keyword evidence="1" id="KW-1133">Transmembrane helix</keyword>
<dbReference type="Pfam" id="PF03992">
    <property type="entry name" value="ABM"/>
    <property type="match status" value="1"/>
</dbReference>
<keyword evidence="1" id="KW-0812">Transmembrane</keyword>
<evidence type="ECO:0000313" key="3">
    <source>
        <dbReference type="EMBL" id="GBF91913.1"/>
    </source>
</evidence>
<dbReference type="InParanoid" id="A0A2V0P247"/>
<dbReference type="Gene3D" id="3.30.70.100">
    <property type="match status" value="1"/>
</dbReference>
<name>A0A2V0P247_9CHLO</name>
<dbReference type="AlphaFoldDB" id="A0A2V0P247"/>
<dbReference type="PANTHER" id="PTHR40624">
    <property type="entry name" value="BIOSYNTHESIS MONOOXYGENASE, PUTATIVE (AFU_ORTHOLOGUE AFUA_1G12025)-RELATED"/>
    <property type="match status" value="1"/>
</dbReference>
<gene>
    <name evidence="3" type="ORF">Rsub_04637</name>
</gene>
<proteinExistence type="predicted"/>
<accession>A0A2V0P247</accession>
<dbReference type="OrthoDB" id="543730at2759"/>
<evidence type="ECO:0000313" key="4">
    <source>
        <dbReference type="Proteomes" id="UP000247498"/>
    </source>
</evidence>
<dbReference type="InterPro" id="IPR007138">
    <property type="entry name" value="ABM_dom"/>
</dbReference>
<keyword evidence="4" id="KW-1185">Reference proteome</keyword>
<dbReference type="InterPro" id="IPR011008">
    <property type="entry name" value="Dimeric_a/b-barrel"/>
</dbReference>
<feature type="transmembrane region" description="Helical" evidence="1">
    <location>
        <begin position="12"/>
        <end position="31"/>
    </location>
</feature>
<protein>
    <recommendedName>
        <fullName evidence="2">ABM domain-containing protein</fullName>
    </recommendedName>
</protein>
<dbReference type="Proteomes" id="UP000247498">
    <property type="component" value="Unassembled WGS sequence"/>
</dbReference>
<dbReference type="PROSITE" id="PS51725">
    <property type="entry name" value="ABM"/>
    <property type="match status" value="1"/>
</dbReference>
<dbReference type="PANTHER" id="PTHR40624:SF1">
    <property type="entry name" value="BIOSYNTHESIS MONOOXYGENASE, PUTATIVE (AFU_ORTHOLOGUE AFUA_1G12025)-RELATED"/>
    <property type="match status" value="1"/>
</dbReference>
<comment type="caution">
    <text evidence="3">The sequence shown here is derived from an EMBL/GenBank/DDBJ whole genome shotgun (WGS) entry which is preliminary data.</text>
</comment>
<sequence length="142" mass="15860">MVAALSARDNWGLHAAAAVATLAGLWAAYNCGKAASRRHQKVFVLSVTLAFPSEAELEAFLTVWRPLAEYVKRNEPRTLSFELCHADNDPLKIMVYERYVSKSDYTEVHRSSGPMRAFKEATAGMKFTVTGQSFYESNIGYM</sequence>